<dbReference type="InterPro" id="IPR003829">
    <property type="entry name" value="Pirin_N_dom"/>
</dbReference>
<feature type="domain" description="Pirin C-terminal" evidence="4">
    <location>
        <begin position="207"/>
        <end position="309"/>
    </location>
</feature>
<evidence type="ECO:0000259" key="4">
    <source>
        <dbReference type="Pfam" id="PF05726"/>
    </source>
</evidence>
<evidence type="ECO:0008006" key="7">
    <source>
        <dbReference type="Google" id="ProtNLM"/>
    </source>
</evidence>
<gene>
    <name evidence="5" type="ORF">SAMN05661096_02593</name>
</gene>
<dbReference type="InterPro" id="IPR008778">
    <property type="entry name" value="Pirin_C_dom"/>
</dbReference>
<evidence type="ECO:0000256" key="1">
    <source>
        <dbReference type="ARBA" id="ARBA00008416"/>
    </source>
</evidence>
<dbReference type="Pfam" id="PF02678">
    <property type="entry name" value="Pirin"/>
    <property type="match status" value="1"/>
</dbReference>
<name>A0A1X7KDF5_9BACT</name>
<dbReference type="AlphaFoldDB" id="A0A1X7KDF5"/>
<comment type="similarity">
    <text evidence="1 2">Belongs to the pirin family.</text>
</comment>
<dbReference type="CDD" id="cd02247">
    <property type="entry name" value="cupin_pirin_C"/>
    <property type="match status" value="1"/>
</dbReference>
<evidence type="ECO:0000259" key="3">
    <source>
        <dbReference type="Pfam" id="PF02678"/>
    </source>
</evidence>
<reference evidence="6" key="1">
    <citation type="submission" date="2017-04" db="EMBL/GenBank/DDBJ databases">
        <authorList>
            <person name="Varghese N."/>
            <person name="Submissions S."/>
        </authorList>
    </citation>
    <scope>NUCLEOTIDE SEQUENCE [LARGE SCALE GENOMIC DNA]</scope>
    <source>
        <strain evidence="6">DSM 4125</strain>
    </source>
</reference>
<dbReference type="Pfam" id="PF05726">
    <property type="entry name" value="Pirin_C"/>
    <property type="match status" value="1"/>
</dbReference>
<protein>
    <recommendedName>
        <fullName evidence="7">Pirin</fullName>
    </recommendedName>
</protein>
<dbReference type="EMBL" id="FXAW01000005">
    <property type="protein sequence ID" value="SMG38953.1"/>
    <property type="molecule type" value="Genomic_DNA"/>
</dbReference>
<dbReference type="SUPFAM" id="SSF51182">
    <property type="entry name" value="RmlC-like cupins"/>
    <property type="match status" value="1"/>
</dbReference>
<evidence type="ECO:0000313" key="6">
    <source>
        <dbReference type="Proteomes" id="UP000193804"/>
    </source>
</evidence>
<dbReference type="Proteomes" id="UP000193804">
    <property type="component" value="Unassembled WGS sequence"/>
</dbReference>
<dbReference type="RefSeq" id="WP_085517760.1">
    <property type="nucleotide sequence ID" value="NZ_FXAW01000005.1"/>
</dbReference>
<dbReference type="OrthoDB" id="321327at2"/>
<dbReference type="PANTHER" id="PTHR13903">
    <property type="entry name" value="PIRIN-RELATED"/>
    <property type="match status" value="1"/>
</dbReference>
<dbReference type="InterPro" id="IPR014710">
    <property type="entry name" value="RmlC-like_jellyroll"/>
</dbReference>
<dbReference type="PANTHER" id="PTHR13903:SF8">
    <property type="entry name" value="PIRIN"/>
    <property type="match status" value="1"/>
</dbReference>
<evidence type="ECO:0000313" key="5">
    <source>
        <dbReference type="EMBL" id="SMG38953.1"/>
    </source>
</evidence>
<proteinExistence type="inferred from homology"/>
<accession>A0A1X7KDF5</accession>
<organism evidence="5 6">
    <name type="scientific">Marivirga sericea</name>
    <dbReference type="NCBI Taxonomy" id="1028"/>
    <lineage>
        <taxon>Bacteria</taxon>
        <taxon>Pseudomonadati</taxon>
        <taxon>Bacteroidota</taxon>
        <taxon>Cytophagia</taxon>
        <taxon>Cytophagales</taxon>
        <taxon>Marivirgaceae</taxon>
        <taxon>Marivirga</taxon>
    </lineage>
</organism>
<feature type="domain" description="Pirin N-terminal" evidence="3">
    <location>
        <begin position="65"/>
        <end position="140"/>
    </location>
</feature>
<keyword evidence="6" id="KW-1185">Reference proteome</keyword>
<evidence type="ECO:0000256" key="2">
    <source>
        <dbReference type="RuleBase" id="RU003457"/>
    </source>
</evidence>
<dbReference type="CDD" id="cd02909">
    <property type="entry name" value="cupin_pirin_N"/>
    <property type="match status" value="1"/>
</dbReference>
<dbReference type="InterPro" id="IPR012093">
    <property type="entry name" value="Pirin"/>
</dbReference>
<dbReference type="Gene3D" id="2.60.120.10">
    <property type="entry name" value="Jelly Rolls"/>
    <property type="match status" value="2"/>
</dbReference>
<sequence length="339" mass="38421">MENSGIIKIEKLSFPWQTQDPFLFCVHHEDFFPKGNKDLGPSASLEGRMIGQDFNIKDGWRMYHGSKVPGFPAHPHCGFETVTAVRTGLVDHSDSLGAAGRFGNGDVQWMTAGKGVQHSEMFPLLKDNEENPLELFQIWLNLPRDSKKVDPHFAMLWKDTIPVHKYTDANDKTTEVEVMAGQLGDDYAPKPAPDSWAAKSENEVAIWHIKMEPGAEFSLPTSQNKINRNLYFFQGENLKLNDADLPHYHSAFLDARADIVLKNGDKEARLLLLQGKPINEPVVQHGPFVLNYPAEVRETIMEFQKTEFGGWPWPSYENVHDKSRGRFAIHADGREEIKE</sequence>
<dbReference type="InterPro" id="IPR011051">
    <property type="entry name" value="RmlC_Cupin_sf"/>
</dbReference>
<dbReference type="STRING" id="1028.SAMN05661096_02593"/>